<organism evidence="2 3">
    <name type="scientific">Acidithiobacillus marinus</name>
    <dbReference type="NCBI Taxonomy" id="187490"/>
    <lineage>
        <taxon>Bacteria</taxon>
        <taxon>Pseudomonadati</taxon>
        <taxon>Pseudomonadota</taxon>
        <taxon>Acidithiobacillia</taxon>
        <taxon>Acidithiobacillales</taxon>
        <taxon>Acidithiobacillaceae</taxon>
        <taxon>Acidithiobacillus</taxon>
    </lineage>
</organism>
<protein>
    <recommendedName>
        <fullName evidence="1">MPN635 N-terminal domain-containing protein</fullName>
    </recommendedName>
</protein>
<sequence length="384" mass="42903">MFGIGLKDALATFKRRGIDVHIESKFAGITTDWGAKEGFPDILTLHAQVYAPDDQEMNGTKFYLRGISDADITLAKSLFLQFSDPVIMDTTANGQVVHRQGESGSIYVNGTHVANEPNFLFSYNITTLTANLRKAMNRERTNVGRSAYTDIIKKILLSSKSPEVSEAIAKDFRNLGFGNNRDEIGWIEVQRHAVKVLNKMGKYLFISAEQAMENPDIMDQAKRNGLQLITVPGNLAKSLDKLQDDSGTRIRDLHAFIEEYNQSFCFDYVDAKELTKKESYIYALTPNILKLFGGKPGKVKEIRISKTMREDFFTDSDTMGCWDAETRYVVIARSALSSVSMYAGTLVHELIHAVTGQSDVTRDFENSLTDAIGSAYEKLLNKNG</sequence>
<name>A0A2I1DIW5_9PROT</name>
<comment type="caution">
    <text evidence="2">The sequence shown here is derived from an EMBL/GenBank/DDBJ whole genome shotgun (WGS) entry which is preliminary data.</text>
</comment>
<dbReference type="EMBL" id="MXAV01000049">
    <property type="protein sequence ID" value="PKY09819.1"/>
    <property type="molecule type" value="Genomic_DNA"/>
</dbReference>
<dbReference type="Proteomes" id="UP000234329">
    <property type="component" value="Unassembled WGS sequence"/>
</dbReference>
<keyword evidence="3" id="KW-1185">Reference proteome</keyword>
<dbReference type="Pfam" id="PF25856">
    <property type="entry name" value="MPN635_N"/>
    <property type="match status" value="1"/>
</dbReference>
<dbReference type="InParanoid" id="A0A2I1DIW5"/>
<reference evidence="2 3" key="1">
    <citation type="submission" date="2017-03" db="EMBL/GenBank/DDBJ databases">
        <title>Draft genime sequence of the acidophilic sulfur-oxidizing bacterium Acidithiobacillus sp. SH, isolated from seawater.</title>
        <authorList>
            <person name="Sharmin S."/>
            <person name="Tokuhisa M."/>
            <person name="Kanao T."/>
            <person name="Kamimura K."/>
        </authorList>
    </citation>
    <scope>NUCLEOTIDE SEQUENCE [LARGE SCALE GENOMIC DNA]</scope>
    <source>
        <strain evidence="2 3">SH</strain>
    </source>
</reference>
<evidence type="ECO:0000259" key="1">
    <source>
        <dbReference type="Pfam" id="PF25856"/>
    </source>
</evidence>
<proteinExistence type="predicted"/>
<evidence type="ECO:0000313" key="3">
    <source>
        <dbReference type="Proteomes" id="UP000234329"/>
    </source>
</evidence>
<feature type="domain" description="MPN635 N-terminal" evidence="1">
    <location>
        <begin position="71"/>
        <end position="161"/>
    </location>
</feature>
<evidence type="ECO:0000313" key="2">
    <source>
        <dbReference type="EMBL" id="PKY09819.1"/>
    </source>
</evidence>
<dbReference type="AlphaFoldDB" id="A0A2I1DIW5"/>
<gene>
    <name evidence="2" type="ORF">B1757_13100</name>
</gene>
<accession>A0A2I1DIW5</accession>
<dbReference type="InterPro" id="IPR058987">
    <property type="entry name" value="MPN635_N"/>
</dbReference>